<dbReference type="PANTHER" id="PTHR10457:SF7">
    <property type="entry name" value="GALACTOKINASE-RELATED"/>
    <property type="match status" value="1"/>
</dbReference>
<dbReference type="PROSITE" id="PS00627">
    <property type="entry name" value="GHMP_KINASES_ATP"/>
    <property type="match status" value="1"/>
</dbReference>
<evidence type="ECO:0000256" key="4">
    <source>
        <dbReference type="ARBA" id="ARBA00022777"/>
    </source>
</evidence>
<evidence type="ECO:0000313" key="8">
    <source>
        <dbReference type="EMBL" id="TKX33284.1"/>
    </source>
</evidence>
<dbReference type="Proteomes" id="UP000309584">
    <property type="component" value="Unassembled WGS sequence"/>
</dbReference>
<dbReference type="SUPFAM" id="SSF55060">
    <property type="entry name" value="GHMP Kinase, C-terminal domain"/>
    <property type="match status" value="1"/>
</dbReference>
<dbReference type="PRINTS" id="PR00473">
    <property type="entry name" value="GALCTOKINASE"/>
</dbReference>
<keyword evidence="5" id="KW-0067">ATP-binding</keyword>
<keyword evidence="4" id="KW-0418">Kinase</keyword>
<dbReference type="InterPro" id="IPR006203">
    <property type="entry name" value="GHMP_knse_ATP-bd_CS"/>
</dbReference>
<proteinExistence type="inferred from homology"/>
<dbReference type="InterPro" id="IPR014721">
    <property type="entry name" value="Ribsml_uS5_D2-typ_fold_subgr"/>
</dbReference>
<evidence type="ECO:0000256" key="1">
    <source>
        <dbReference type="ARBA" id="ARBA00006566"/>
    </source>
</evidence>
<keyword evidence="2" id="KW-0808">Transferase</keyword>
<dbReference type="InterPro" id="IPR036554">
    <property type="entry name" value="GHMP_kinase_C_sf"/>
</dbReference>
<dbReference type="Gene3D" id="3.30.230.10">
    <property type="match status" value="1"/>
</dbReference>
<dbReference type="Pfam" id="PF00288">
    <property type="entry name" value="GHMP_kinases_N"/>
    <property type="match status" value="1"/>
</dbReference>
<evidence type="ECO:0000256" key="3">
    <source>
        <dbReference type="ARBA" id="ARBA00022741"/>
    </source>
</evidence>
<name>A0ABY2TGP3_9BACT</name>
<evidence type="ECO:0000259" key="6">
    <source>
        <dbReference type="Pfam" id="PF00288"/>
    </source>
</evidence>
<evidence type="ECO:0000259" key="7">
    <source>
        <dbReference type="Pfam" id="PF10509"/>
    </source>
</evidence>
<comment type="similarity">
    <text evidence="1">Belongs to the GHMP kinase family. GalK subfamily.</text>
</comment>
<dbReference type="InterPro" id="IPR006206">
    <property type="entry name" value="Mevalonate/galactokinase"/>
</dbReference>
<dbReference type="InterPro" id="IPR000705">
    <property type="entry name" value="Galactokinase"/>
</dbReference>
<dbReference type="EMBL" id="NXLY01000021">
    <property type="protein sequence ID" value="TKX33284.1"/>
    <property type="molecule type" value="Genomic_DNA"/>
</dbReference>
<reference evidence="8 9" key="1">
    <citation type="submission" date="2018-05" db="EMBL/GenBank/DDBJ databases">
        <title>Novel Campyloabacter and Helicobacter Species and Strains.</title>
        <authorList>
            <person name="Mannion A.J."/>
            <person name="Shen Z."/>
            <person name="Fox J.G."/>
        </authorList>
    </citation>
    <scope>NUCLEOTIDE SEQUENCE [LARGE SCALE GENOMIC DNA]</scope>
    <source>
        <strain evidence="9">MIT10-5678</strain>
    </source>
</reference>
<dbReference type="InterPro" id="IPR020568">
    <property type="entry name" value="Ribosomal_Su5_D2-typ_SF"/>
</dbReference>
<protein>
    <submittedName>
        <fullName evidence="8">Galactokinase</fullName>
    </submittedName>
</protein>
<dbReference type="InterPro" id="IPR006204">
    <property type="entry name" value="GHMP_kinase_N_dom"/>
</dbReference>
<feature type="domain" description="GHMP kinase N-terminal" evidence="6">
    <location>
        <begin position="115"/>
        <end position="203"/>
    </location>
</feature>
<accession>A0ABY2TGP3</accession>
<dbReference type="Pfam" id="PF10509">
    <property type="entry name" value="GalKase_gal_bdg"/>
    <property type="match status" value="1"/>
</dbReference>
<keyword evidence="9" id="KW-1185">Reference proteome</keyword>
<feature type="domain" description="Galactokinase N-terminal" evidence="7">
    <location>
        <begin position="29"/>
        <end position="79"/>
    </location>
</feature>
<gene>
    <name evidence="8" type="ORF">CQA75_08275</name>
</gene>
<evidence type="ECO:0000256" key="2">
    <source>
        <dbReference type="ARBA" id="ARBA00022679"/>
    </source>
</evidence>
<dbReference type="InterPro" id="IPR019539">
    <property type="entry name" value="GalKase_N"/>
</dbReference>
<dbReference type="RefSeq" id="WP_137624510.1">
    <property type="nucleotide sequence ID" value="NZ_NXLY01000021.1"/>
</dbReference>
<dbReference type="PRINTS" id="PR00959">
    <property type="entry name" value="MEVGALKINASE"/>
</dbReference>
<evidence type="ECO:0000313" key="9">
    <source>
        <dbReference type="Proteomes" id="UP000309584"/>
    </source>
</evidence>
<dbReference type="Gene3D" id="3.30.70.890">
    <property type="entry name" value="GHMP kinase, C-terminal domain"/>
    <property type="match status" value="1"/>
</dbReference>
<dbReference type="SUPFAM" id="SSF54211">
    <property type="entry name" value="Ribosomal protein S5 domain 2-like"/>
    <property type="match status" value="1"/>
</dbReference>
<keyword evidence="3" id="KW-0547">Nucleotide-binding</keyword>
<evidence type="ECO:0000256" key="5">
    <source>
        <dbReference type="ARBA" id="ARBA00022840"/>
    </source>
</evidence>
<comment type="caution">
    <text evidence="8">The sequence shown here is derived from an EMBL/GenBank/DDBJ whole genome shotgun (WGS) entry which is preliminary data.</text>
</comment>
<dbReference type="PANTHER" id="PTHR10457">
    <property type="entry name" value="MEVALONATE KINASE/GALACTOKINASE"/>
    <property type="match status" value="1"/>
</dbReference>
<sequence length="413" mass="46179">MQKLNQNLKKIYKEESLAHQEQRYLKALETFKKLYPKHSNFSFYSSPGRTEIGGNHTDHQHGMVLAAAVNLDIIAVVAPNNSDSICINSEGFNLKEIKLNDLAFNPNEIGSSEALIKGICSKFKDLNYNIKGFDAYITSDVLKGSGLSSSAAFENLIGTILNYEFNNADISATQIALISQYAENVYFGKACGLMDQMASAIGGFSFMDFKEPQKPIVEKINFDFSDCNYLLCIVNTKGDHVDLTSDYTAITEEMQLVAKAFGKKVLREVDEKDFFDNIASLRKQIHDRAILRAIHFFKDNQNAFKEAQALKNNDFETFKNLIKDSGNSSFKFLQNIFSLSKPLEQNLALALALSEKILKDEGVSRVHGGGFAGTIQAYVPLKLVQEYEESMKKIFGQDSCHMLNIRNIGATKL</sequence>
<organism evidence="8 9">
    <name type="scientific">Campylobacter taeniopygiae</name>
    <dbReference type="NCBI Taxonomy" id="2510188"/>
    <lineage>
        <taxon>Bacteria</taxon>
        <taxon>Pseudomonadati</taxon>
        <taxon>Campylobacterota</taxon>
        <taxon>Epsilonproteobacteria</taxon>
        <taxon>Campylobacterales</taxon>
        <taxon>Campylobacteraceae</taxon>
        <taxon>Campylobacter</taxon>
    </lineage>
</organism>
<dbReference type="PIRSF" id="PIRSF000530">
    <property type="entry name" value="Galactokinase"/>
    <property type="match status" value="1"/>
</dbReference>